<dbReference type="GO" id="GO:0008483">
    <property type="term" value="F:transaminase activity"/>
    <property type="evidence" value="ECO:0007669"/>
    <property type="project" value="TreeGrafter"/>
</dbReference>
<evidence type="ECO:0000256" key="3">
    <source>
        <dbReference type="PIRSR" id="PIRSR000390-1"/>
    </source>
</evidence>
<dbReference type="Gene3D" id="3.90.1150.10">
    <property type="entry name" value="Aspartate Aminotransferase, domain 1"/>
    <property type="match status" value="1"/>
</dbReference>
<protein>
    <recommendedName>
        <fullName evidence="8">DegT/DnrJ/EryC1/StrS family aminotransferase</fullName>
    </recommendedName>
</protein>
<accession>A0A350H877</accession>
<dbReference type="InterPro" id="IPR015424">
    <property type="entry name" value="PyrdxlP-dep_Trfase"/>
</dbReference>
<dbReference type="SUPFAM" id="SSF53383">
    <property type="entry name" value="PLP-dependent transferases"/>
    <property type="match status" value="1"/>
</dbReference>
<evidence type="ECO:0008006" key="8">
    <source>
        <dbReference type="Google" id="ProtNLM"/>
    </source>
</evidence>
<organism evidence="6 7">
    <name type="scientific">candidate division WOR-3 bacterium</name>
    <dbReference type="NCBI Taxonomy" id="2052148"/>
    <lineage>
        <taxon>Bacteria</taxon>
        <taxon>Bacteria division WOR-3</taxon>
    </lineage>
</organism>
<dbReference type="EMBL" id="DMZY01000031">
    <property type="protein sequence ID" value="HAV91743.1"/>
    <property type="molecule type" value="Genomic_DNA"/>
</dbReference>
<dbReference type="Gene3D" id="3.40.640.10">
    <property type="entry name" value="Type I PLP-dependent aspartate aminotransferase-like (Major domain)"/>
    <property type="match status" value="1"/>
</dbReference>
<dbReference type="InterPro" id="IPR015422">
    <property type="entry name" value="PyrdxlP-dep_Trfase_small"/>
</dbReference>
<proteinExistence type="inferred from homology"/>
<evidence type="ECO:0000313" key="7">
    <source>
        <dbReference type="Proteomes" id="UP000264062"/>
    </source>
</evidence>
<comment type="caution">
    <text evidence="6">The sequence shown here is derived from an EMBL/GenBank/DDBJ whole genome shotgun (WGS) entry which is preliminary data.</text>
</comment>
<dbReference type="InterPro" id="IPR015421">
    <property type="entry name" value="PyrdxlP-dep_Trfase_major"/>
</dbReference>
<dbReference type="InterPro" id="IPR000653">
    <property type="entry name" value="DegT/StrS_aminotransferase"/>
</dbReference>
<dbReference type="PANTHER" id="PTHR30244:SF36">
    <property type="entry name" value="3-OXO-GLUCOSE-6-PHOSPHATE:GLUTAMATE AMINOTRANSFERASE"/>
    <property type="match status" value="1"/>
</dbReference>
<dbReference type="PANTHER" id="PTHR30244">
    <property type="entry name" value="TRANSAMINASE"/>
    <property type="match status" value="1"/>
</dbReference>
<feature type="active site" description="Proton acceptor" evidence="3">
    <location>
        <position position="180"/>
    </location>
</feature>
<evidence type="ECO:0000256" key="5">
    <source>
        <dbReference type="RuleBase" id="RU004508"/>
    </source>
</evidence>
<keyword evidence="1 4" id="KW-0663">Pyridoxal phosphate</keyword>
<evidence type="ECO:0000313" key="6">
    <source>
        <dbReference type="EMBL" id="HAV91743.1"/>
    </source>
</evidence>
<gene>
    <name evidence="6" type="ORF">DCW38_00975</name>
</gene>
<sequence length="355" mass="40301">MIPISSLNRDTAELNEISIEIDKFIREGRYVLGDRLKEFEESFACFIGKKYTVGVGNATDALYLAFRALNLKRIGLCASNPLPCGQAIKMADAEMILFDALDDSGLLDIKKVREDSRNMDAILAVHLYGQAERAEELKIICDEKNIPLVEDCSQSIGTFAGKIHTGGFGILSAYSFYPTKNLGGFGDGGMVATDDKKMYEKILKMRNYGQTKIYSAQTEGINSRLDDIQAVILLVKMKSIKRKNERRREILKKYRTMIKNPKITLLGERYFETSNGHLMPIFCEERDRLKDYLEQNGIMSAVHYPYPLHKQEYFSQDISLPVSESLAKRELTIPSFSELEDGETDHIIKVLNNYE</sequence>
<evidence type="ECO:0000256" key="2">
    <source>
        <dbReference type="ARBA" id="ARBA00037999"/>
    </source>
</evidence>
<name>A0A350H877_UNCW3</name>
<dbReference type="GO" id="GO:0030170">
    <property type="term" value="F:pyridoxal phosphate binding"/>
    <property type="evidence" value="ECO:0007669"/>
    <property type="project" value="TreeGrafter"/>
</dbReference>
<feature type="modified residue" description="N6-(pyridoxal phosphate)lysine" evidence="4">
    <location>
        <position position="180"/>
    </location>
</feature>
<comment type="similarity">
    <text evidence="2 5">Belongs to the DegT/DnrJ/EryC1 family.</text>
</comment>
<dbReference type="Proteomes" id="UP000264062">
    <property type="component" value="Unassembled WGS sequence"/>
</dbReference>
<dbReference type="Pfam" id="PF01041">
    <property type="entry name" value="DegT_DnrJ_EryC1"/>
    <property type="match status" value="1"/>
</dbReference>
<reference evidence="6 7" key="1">
    <citation type="journal article" date="2018" name="Nat. Biotechnol.">
        <title>A standardized bacterial taxonomy based on genome phylogeny substantially revises the tree of life.</title>
        <authorList>
            <person name="Parks D.H."/>
            <person name="Chuvochina M."/>
            <person name="Waite D.W."/>
            <person name="Rinke C."/>
            <person name="Skarshewski A."/>
            <person name="Chaumeil P.A."/>
            <person name="Hugenholtz P."/>
        </authorList>
    </citation>
    <scope>NUCLEOTIDE SEQUENCE [LARGE SCALE GENOMIC DNA]</scope>
    <source>
        <strain evidence="6">UBA9956</strain>
    </source>
</reference>
<evidence type="ECO:0000256" key="4">
    <source>
        <dbReference type="PIRSR" id="PIRSR000390-2"/>
    </source>
</evidence>
<dbReference type="AlphaFoldDB" id="A0A350H877"/>
<dbReference type="PIRSF" id="PIRSF000390">
    <property type="entry name" value="PLP_StrS"/>
    <property type="match status" value="1"/>
</dbReference>
<evidence type="ECO:0000256" key="1">
    <source>
        <dbReference type="ARBA" id="ARBA00022898"/>
    </source>
</evidence>
<dbReference type="GO" id="GO:0000271">
    <property type="term" value="P:polysaccharide biosynthetic process"/>
    <property type="evidence" value="ECO:0007669"/>
    <property type="project" value="TreeGrafter"/>
</dbReference>